<dbReference type="CDD" id="cd07821">
    <property type="entry name" value="PYR_PYL_RCAR_like"/>
    <property type="match status" value="1"/>
</dbReference>
<dbReference type="OrthoDB" id="1364128at2"/>
<keyword evidence="1" id="KW-0732">Signal</keyword>
<reference evidence="2 3" key="1">
    <citation type="submission" date="2015-03" db="EMBL/GenBank/DDBJ databases">
        <title>Comparative analysis of the OM43 clade including a novel species from Red Sea uncovers genomic and metabolic diversity among marine methylotrophs.</title>
        <authorList>
            <person name="Jimenez-Infante F."/>
            <person name="Ngugi D.K."/>
            <person name="Vinu M."/>
            <person name="Alam I."/>
            <person name="Kamau A."/>
            <person name="Blom J."/>
            <person name="Bajic V.B."/>
            <person name="Stingl U."/>
        </authorList>
    </citation>
    <scope>NUCLEOTIDE SEQUENCE [LARGE SCALE GENOMIC DNA]</scope>
    <source>
        <strain evidence="2 3">MBRSH7</strain>
    </source>
</reference>
<gene>
    <name evidence="2" type="ORF">VI33_01595</name>
</gene>
<evidence type="ECO:0000256" key="1">
    <source>
        <dbReference type="SAM" id="SignalP"/>
    </source>
</evidence>
<dbReference type="Proteomes" id="UP000066549">
    <property type="component" value="Chromosome"/>
</dbReference>
<keyword evidence="3" id="KW-1185">Reference proteome</keyword>
<sequence>MKKIVLLITSLLFAFTIFAHGPTPQKVQKSVKIAASPDKVWEVVKDFDNANKWLPFVSDIKVEVKGEDKFRTLTLKEGGKVLERLKGIDDDLMKIKFEIVEGDVPVADCNIYITVAKGGNDNESEVQWTARFYRVYKLNPPIPEGQDDESALNAMNAVVDAALPELKKFIESK</sequence>
<dbReference type="AlphaFoldDB" id="A0A0H4J0A5"/>
<dbReference type="InterPro" id="IPR023393">
    <property type="entry name" value="START-like_dom_sf"/>
</dbReference>
<dbReference type="Gene3D" id="3.30.530.20">
    <property type="match status" value="1"/>
</dbReference>
<name>A0A0H4J0A5_9PROT</name>
<accession>A0A0H4J0A5</accession>
<organism evidence="2 3">
    <name type="scientific">Methylophilales bacterium MBRS-H7</name>
    <dbReference type="NCBI Taxonomy" id="1623450"/>
    <lineage>
        <taxon>Bacteria</taxon>
        <taxon>Pseudomonadati</taxon>
        <taxon>Pseudomonadota</taxon>
        <taxon>Betaproteobacteria</taxon>
        <taxon>Nitrosomonadales</taxon>
        <taxon>OM43 clade</taxon>
    </lineage>
</organism>
<evidence type="ECO:0000313" key="2">
    <source>
        <dbReference type="EMBL" id="AKO65480.1"/>
    </source>
</evidence>
<dbReference type="SUPFAM" id="SSF55961">
    <property type="entry name" value="Bet v1-like"/>
    <property type="match status" value="1"/>
</dbReference>
<dbReference type="Pfam" id="PF10604">
    <property type="entry name" value="Polyketide_cyc2"/>
    <property type="match status" value="1"/>
</dbReference>
<dbReference type="PANTHER" id="PTHR39332">
    <property type="entry name" value="BLL4707 PROTEIN"/>
    <property type="match status" value="1"/>
</dbReference>
<feature type="chain" id="PRO_5005206259" evidence="1">
    <location>
        <begin position="20"/>
        <end position="173"/>
    </location>
</feature>
<feature type="signal peptide" evidence="1">
    <location>
        <begin position="1"/>
        <end position="19"/>
    </location>
</feature>
<dbReference type="InterPro" id="IPR019587">
    <property type="entry name" value="Polyketide_cyclase/dehydratase"/>
</dbReference>
<protein>
    <submittedName>
        <fullName evidence="2">MxaD</fullName>
    </submittedName>
</protein>
<proteinExistence type="predicted"/>
<dbReference type="PANTHER" id="PTHR39332:SF7">
    <property type="entry name" value="SRPBCC FAMILY PROTEIN"/>
    <property type="match status" value="1"/>
</dbReference>
<dbReference type="EMBL" id="CP011002">
    <property type="protein sequence ID" value="AKO65480.1"/>
    <property type="molecule type" value="Genomic_DNA"/>
</dbReference>
<evidence type="ECO:0000313" key="3">
    <source>
        <dbReference type="Proteomes" id="UP000066549"/>
    </source>
</evidence>